<dbReference type="RefSeq" id="WP_252662063.1">
    <property type="nucleotide sequence ID" value="NZ_CP098611.1"/>
</dbReference>
<reference evidence="1" key="1">
    <citation type="submission" date="2022-06" db="EMBL/GenBank/DDBJ databases">
        <title>Genome sequence of Phormidium yuhuli AB48 isolated from an industrial photobioreactor environment.</title>
        <authorList>
            <person name="Qiu Y."/>
            <person name="Noonan A.J.C."/>
            <person name="Dofher K."/>
            <person name="Koch M."/>
            <person name="Kieft B."/>
            <person name="Lin X."/>
            <person name="Ziels R.M."/>
            <person name="Hallam S.J."/>
        </authorList>
    </citation>
    <scope>NUCLEOTIDE SEQUENCE</scope>
    <source>
        <strain evidence="1">AB48</strain>
    </source>
</reference>
<dbReference type="SUPFAM" id="SSF52980">
    <property type="entry name" value="Restriction endonuclease-like"/>
    <property type="match status" value="1"/>
</dbReference>
<evidence type="ECO:0000313" key="2">
    <source>
        <dbReference type="Proteomes" id="UP001056708"/>
    </source>
</evidence>
<name>A0ABY5APW3_9CYAN</name>
<protein>
    <submittedName>
        <fullName evidence="1">Uma2 family endonuclease</fullName>
    </submittedName>
</protein>
<keyword evidence="1" id="KW-0255">Endonuclease</keyword>
<proteinExistence type="predicted"/>
<keyword evidence="1" id="KW-0540">Nuclease</keyword>
<dbReference type="Proteomes" id="UP001056708">
    <property type="component" value="Chromosome"/>
</dbReference>
<dbReference type="InterPro" id="IPR011335">
    <property type="entry name" value="Restrct_endonuc-II-like"/>
</dbReference>
<dbReference type="EMBL" id="CP098611">
    <property type="protein sequence ID" value="USR90198.1"/>
    <property type="molecule type" value="Genomic_DNA"/>
</dbReference>
<evidence type="ECO:0000313" key="1">
    <source>
        <dbReference type="EMBL" id="USR90198.1"/>
    </source>
</evidence>
<dbReference type="GO" id="GO:0004519">
    <property type="term" value="F:endonuclease activity"/>
    <property type="evidence" value="ECO:0007669"/>
    <property type="project" value="UniProtKB-KW"/>
</dbReference>
<keyword evidence="2" id="KW-1185">Reference proteome</keyword>
<sequence length="85" mass="9710">MAVEVQDRLTLDEFLGRPEIDESPAWELFDGMPLQKTMPGLQHSRLQGRLLSWINGLEGEFEAFPELRCSFADRSIVGYSELPEI</sequence>
<gene>
    <name evidence="1" type="ORF">NEA10_15275</name>
</gene>
<dbReference type="InterPro" id="IPR012296">
    <property type="entry name" value="Nuclease_put_TT1808"/>
</dbReference>
<organism evidence="1 2">
    <name type="scientific">Phormidium yuhuli AB48</name>
    <dbReference type="NCBI Taxonomy" id="2940671"/>
    <lineage>
        <taxon>Bacteria</taxon>
        <taxon>Bacillati</taxon>
        <taxon>Cyanobacteriota</taxon>
        <taxon>Cyanophyceae</taxon>
        <taxon>Oscillatoriophycideae</taxon>
        <taxon>Oscillatoriales</taxon>
        <taxon>Oscillatoriaceae</taxon>
        <taxon>Phormidium</taxon>
        <taxon>Phormidium yuhuli</taxon>
    </lineage>
</organism>
<dbReference type="Gene3D" id="3.90.1570.10">
    <property type="entry name" value="tt1808, chain A"/>
    <property type="match status" value="1"/>
</dbReference>
<accession>A0ABY5APW3</accession>
<keyword evidence="1" id="KW-0378">Hydrolase</keyword>